<evidence type="ECO:0000256" key="9">
    <source>
        <dbReference type="PIRSR" id="PIRSR500134-2"/>
    </source>
</evidence>
<dbReference type="InterPro" id="IPR036220">
    <property type="entry name" value="UDP-Glc/GDP-Man_DH_C_sf"/>
</dbReference>
<dbReference type="InterPro" id="IPR028357">
    <property type="entry name" value="UDPglc_DH_bac"/>
</dbReference>
<dbReference type="PIRSF" id="PIRSF500134">
    <property type="entry name" value="UDPglc_DH_bac"/>
    <property type="match status" value="1"/>
</dbReference>
<dbReference type="NCBIfam" id="TIGR03026">
    <property type="entry name" value="NDP-sugDHase"/>
    <property type="match status" value="1"/>
</dbReference>
<dbReference type="PIRSF" id="PIRSF000124">
    <property type="entry name" value="UDPglc_GDPman_dh"/>
    <property type="match status" value="1"/>
</dbReference>
<dbReference type="GO" id="GO:0000271">
    <property type="term" value="P:polysaccharide biosynthetic process"/>
    <property type="evidence" value="ECO:0007669"/>
    <property type="project" value="InterPro"/>
</dbReference>
<evidence type="ECO:0000256" key="7">
    <source>
        <dbReference type="PIRNR" id="PIRNR000124"/>
    </source>
</evidence>
<dbReference type="InterPro" id="IPR017476">
    <property type="entry name" value="UDP-Glc/GDP-Man"/>
</dbReference>
<dbReference type="Pfam" id="PF00984">
    <property type="entry name" value="UDPG_MGDP_dh"/>
    <property type="match status" value="1"/>
</dbReference>
<accession>A0A8J2VIL0</accession>
<dbReference type="RefSeq" id="WP_188648363.1">
    <property type="nucleotide sequence ID" value="NZ_BMHQ01000009.1"/>
</dbReference>
<feature type="binding site" evidence="9">
    <location>
        <position position="319"/>
    </location>
    <ligand>
        <name>substrate</name>
    </ligand>
</feature>
<feature type="binding site" evidence="10">
    <location>
        <position position="86"/>
    </location>
    <ligand>
        <name>NAD(+)</name>
        <dbReference type="ChEBI" id="CHEBI:57540"/>
    </ligand>
</feature>
<evidence type="ECO:0000313" key="12">
    <source>
        <dbReference type="EMBL" id="GGE23075.1"/>
    </source>
</evidence>
<dbReference type="InterPro" id="IPR008927">
    <property type="entry name" value="6-PGluconate_DH-like_C_sf"/>
</dbReference>
<dbReference type="Gene3D" id="1.20.5.100">
    <property type="entry name" value="Cytochrome c1, transmembrane anchor, C-terminal"/>
    <property type="match status" value="1"/>
</dbReference>
<dbReference type="EC" id="1.1.1.22" evidence="3 7"/>
<dbReference type="Gene3D" id="3.40.50.720">
    <property type="entry name" value="NAD(P)-binding Rossmann-like Domain"/>
    <property type="match status" value="2"/>
</dbReference>
<reference evidence="12" key="2">
    <citation type="submission" date="2020-09" db="EMBL/GenBank/DDBJ databases">
        <authorList>
            <person name="Sun Q."/>
            <person name="Zhou Y."/>
        </authorList>
    </citation>
    <scope>NUCLEOTIDE SEQUENCE</scope>
    <source>
        <strain evidence="12">CGMCC 1.15179</strain>
    </source>
</reference>
<dbReference type="AlphaFoldDB" id="A0A8J2VIL0"/>
<comment type="similarity">
    <text evidence="2 7">Belongs to the UDP-glucose/GDP-mannose dehydrogenase family.</text>
</comment>
<dbReference type="Pfam" id="PF03720">
    <property type="entry name" value="UDPG_MGDP_dh_C"/>
    <property type="match status" value="1"/>
</dbReference>
<comment type="pathway">
    <text evidence="1">Nucleotide-sugar biosynthesis; UDP-alpha-D-glucuronate biosynthesis; UDP-alpha-D-glucuronate from UDP-alpha-D-glucose: step 1/1.</text>
</comment>
<sequence length="444" mass="48970">MKITVIGLGYVGLTTALCLTRCGHQVIGADISSEKIMALNAGELPIWEPQLDELLDQARDQEAIRFTTDIAAAVSEGEILFICVGTPAGENGRPDLSQLRSLIKPIAWHAKEGAVVVIKSTVPIGTTDTVEKGLYLLSGGKSWDIVHNPEFLRQGKAVTDFLHPDRIVVGTRSSVAASRMRELYRAIDAPFITCDPRSAEIIKYAANGFLAMKISYANMMAQLSESWGADIEAVIKGVGSDRRITPSHLQPGVGFGGSCFPKDTEALLAMGRDADCPMPLVEALQEINRLQPQRVLDKLEQELGSLQGKRIGLLGLTFKPDSDDLREAPSLAISRLARQRGAVLQAYDPLVRDYPVAEVKLVTDPHVLLETCDGIILVTEWEEFRKLSWRRLHSRLHPLVLVDGRNLFSLEEMQRIAEETGLVYLSVGRPPVRRKERKSLMYSV</sequence>
<evidence type="ECO:0000256" key="3">
    <source>
        <dbReference type="ARBA" id="ARBA00012954"/>
    </source>
</evidence>
<gene>
    <name evidence="12" type="ORF">GCM10011571_26440</name>
</gene>
<comment type="caution">
    <text evidence="12">The sequence shown here is derived from an EMBL/GenBank/DDBJ whole genome shotgun (WGS) entry which is preliminary data.</text>
</comment>
<proteinExistence type="inferred from homology"/>
<dbReference type="InterPro" id="IPR014027">
    <property type="entry name" value="UDP-Glc/GDP-Man_DH_C"/>
</dbReference>
<feature type="binding site" evidence="10">
    <location>
        <position position="121"/>
    </location>
    <ligand>
        <name>NAD(+)</name>
        <dbReference type="ChEBI" id="CHEBI:57540"/>
    </ligand>
</feature>
<dbReference type="UniPathway" id="UPA00038">
    <property type="reaction ID" value="UER00491"/>
</dbReference>
<evidence type="ECO:0000256" key="10">
    <source>
        <dbReference type="PIRSR" id="PIRSR500134-3"/>
    </source>
</evidence>
<dbReference type="GO" id="GO:0003979">
    <property type="term" value="F:UDP-glucose 6-dehydrogenase activity"/>
    <property type="evidence" value="ECO:0007669"/>
    <property type="project" value="UniProtKB-EC"/>
</dbReference>
<evidence type="ECO:0000256" key="5">
    <source>
        <dbReference type="ARBA" id="ARBA00023027"/>
    </source>
</evidence>
<dbReference type="PANTHER" id="PTHR43750">
    <property type="entry name" value="UDP-GLUCOSE 6-DEHYDROGENASE TUAD"/>
    <property type="match status" value="1"/>
</dbReference>
<dbReference type="Pfam" id="PF03721">
    <property type="entry name" value="UDPG_MGDP_dh_N"/>
    <property type="match status" value="1"/>
</dbReference>
<dbReference type="SMART" id="SM00984">
    <property type="entry name" value="UDPG_MGDP_dh_C"/>
    <property type="match status" value="1"/>
</dbReference>
<dbReference type="SUPFAM" id="SSF51735">
    <property type="entry name" value="NAD(P)-binding Rossmann-fold domains"/>
    <property type="match status" value="1"/>
</dbReference>
<evidence type="ECO:0000256" key="8">
    <source>
        <dbReference type="PIRSR" id="PIRSR500134-1"/>
    </source>
</evidence>
<dbReference type="InterPro" id="IPR001732">
    <property type="entry name" value="UDP-Glc/GDP-Man_DH_N"/>
</dbReference>
<dbReference type="GO" id="GO:0051287">
    <property type="term" value="F:NAD binding"/>
    <property type="evidence" value="ECO:0007669"/>
    <property type="project" value="InterPro"/>
</dbReference>
<name>A0A8J2VIL0_9BACL</name>
<dbReference type="EMBL" id="BMHQ01000009">
    <property type="protein sequence ID" value="GGE23075.1"/>
    <property type="molecule type" value="Genomic_DNA"/>
</dbReference>
<reference evidence="12" key="1">
    <citation type="journal article" date="2014" name="Int. J. Syst. Evol. Microbiol.">
        <title>Complete genome sequence of Corynebacterium casei LMG S-19264T (=DSM 44701T), isolated from a smear-ripened cheese.</title>
        <authorList>
            <consortium name="US DOE Joint Genome Institute (JGI-PGF)"/>
            <person name="Walter F."/>
            <person name="Albersmeier A."/>
            <person name="Kalinowski J."/>
            <person name="Ruckert C."/>
        </authorList>
    </citation>
    <scope>NUCLEOTIDE SEQUENCE</scope>
    <source>
        <strain evidence="12">CGMCC 1.15179</strain>
    </source>
</reference>
<evidence type="ECO:0000256" key="4">
    <source>
        <dbReference type="ARBA" id="ARBA00023002"/>
    </source>
</evidence>
<feature type="binding site" evidence="10">
    <location>
        <position position="30"/>
    </location>
    <ligand>
        <name>NAD(+)</name>
        <dbReference type="ChEBI" id="CHEBI:57540"/>
    </ligand>
</feature>
<feature type="binding site" evidence="10">
    <location>
        <position position="262"/>
    </location>
    <ligand>
        <name>NAD(+)</name>
        <dbReference type="ChEBI" id="CHEBI:57540"/>
    </ligand>
</feature>
<dbReference type="PANTHER" id="PTHR43750:SF3">
    <property type="entry name" value="UDP-GLUCOSE 6-DEHYDROGENASE TUAD"/>
    <property type="match status" value="1"/>
</dbReference>
<keyword evidence="4 7" id="KW-0560">Oxidoreductase</keyword>
<evidence type="ECO:0000313" key="13">
    <source>
        <dbReference type="Proteomes" id="UP000625210"/>
    </source>
</evidence>
<feature type="binding site" evidence="9">
    <location>
        <position position="203"/>
    </location>
    <ligand>
        <name>substrate</name>
    </ligand>
</feature>
<feature type="binding site" evidence="10">
    <location>
        <position position="326"/>
    </location>
    <ligand>
        <name>NAD(+)</name>
        <dbReference type="ChEBI" id="CHEBI:57540"/>
    </ligand>
</feature>
<dbReference type="InterPro" id="IPR036291">
    <property type="entry name" value="NAD(P)-bd_dom_sf"/>
</dbReference>
<evidence type="ECO:0000256" key="2">
    <source>
        <dbReference type="ARBA" id="ARBA00006601"/>
    </source>
</evidence>
<organism evidence="12 13">
    <name type="scientific">Marinithermofilum abyssi</name>
    <dbReference type="NCBI Taxonomy" id="1571185"/>
    <lineage>
        <taxon>Bacteria</taxon>
        <taxon>Bacillati</taxon>
        <taxon>Bacillota</taxon>
        <taxon>Bacilli</taxon>
        <taxon>Bacillales</taxon>
        <taxon>Thermoactinomycetaceae</taxon>
        <taxon>Marinithermofilum</taxon>
    </lineage>
</organism>
<keyword evidence="13" id="KW-1185">Reference proteome</keyword>
<comment type="catalytic activity">
    <reaction evidence="6 7">
        <text>UDP-alpha-D-glucose + 2 NAD(+) + H2O = UDP-alpha-D-glucuronate + 2 NADH + 3 H(+)</text>
        <dbReference type="Rhea" id="RHEA:23596"/>
        <dbReference type="ChEBI" id="CHEBI:15377"/>
        <dbReference type="ChEBI" id="CHEBI:15378"/>
        <dbReference type="ChEBI" id="CHEBI:57540"/>
        <dbReference type="ChEBI" id="CHEBI:57945"/>
        <dbReference type="ChEBI" id="CHEBI:58052"/>
        <dbReference type="ChEBI" id="CHEBI:58885"/>
        <dbReference type="EC" id="1.1.1.22"/>
    </reaction>
</comment>
<feature type="domain" description="UDP-glucose/GDP-mannose dehydrogenase C-terminal" evidence="11">
    <location>
        <begin position="312"/>
        <end position="410"/>
    </location>
</feature>
<feature type="binding site" evidence="9">
    <location>
        <position position="256"/>
    </location>
    <ligand>
        <name>substrate</name>
    </ligand>
</feature>
<feature type="active site" description="Nucleophile" evidence="8">
    <location>
        <position position="259"/>
    </location>
</feature>
<evidence type="ECO:0000256" key="1">
    <source>
        <dbReference type="ARBA" id="ARBA00004701"/>
    </source>
</evidence>
<protein>
    <recommendedName>
        <fullName evidence="3 7">UDP-glucose 6-dehydrogenase</fullName>
        <ecNumber evidence="3 7">1.1.1.22</ecNumber>
    </recommendedName>
</protein>
<dbReference type="GO" id="GO:0006065">
    <property type="term" value="P:UDP-glucuronate biosynthetic process"/>
    <property type="evidence" value="ECO:0007669"/>
    <property type="project" value="UniProtKB-UniPathway"/>
</dbReference>
<dbReference type="InterPro" id="IPR014026">
    <property type="entry name" value="UDP-Glc/GDP-Man_DH_dimer"/>
</dbReference>
<feature type="binding site" evidence="10">
    <location>
        <position position="35"/>
    </location>
    <ligand>
        <name>NAD(+)</name>
        <dbReference type="ChEBI" id="CHEBI:57540"/>
    </ligand>
</feature>
<dbReference type="SUPFAM" id="SSF48179">
    <property type="entry name" value="6-phosphogluconate dehydrogenase C-terminal domain-like"/>
    <property type="match status" value="1"/>
</dbReference>
<dbReference type="Proteomes" id="UP000625210">
    <property type="component" value="Unassembled WGS sequence"/>
</dbReference>
<evidence type="ECO:0000259" key="11">
    <source>
        <dbReference type="SMART" id="SM00984"/>
    </source>
</evidence>
<keyword evidence="5 7" id="KW-0520">NAD</keyword>
<dbReference type="SUPFAM" id="SSF52413">
    <property type="entry name" value="UDP-glucose/GDP-mannose dehydrogenase C-terminal domain"/>
    <property type="match status" value="1"/>
</dbReference>
<evidence type="ECO:0000256" key="6">
    <source>
        <dbReference type="ARBA" id="ARBA00047473"/>
    </source>
</evidence>